<organism evidence="1 2">
    <name type="scientific">Candidatus Sungbacteria bacterium RIFCSPLOWO2_12_FULL_41_11</name>
    <dbReference type="NCBI Taxonomy" id="1802286"/>
    <lineage>
        <taxon>Bacteria</taxon>
        <taxon>Candidatus Sungiibacteriota</taxon>
    </lineage>
</organism>
<gene>
    <name evidence="1" type="ORF">A3G49_00060</name>
</gene>
<sequence>MTEKIEKKEFTPGEQLGYFIFSRLKPGELMFEDSKAFHEIINSEEFRNLAPKLLQDFAVSGIWDRDRRIVKSFTDLDGKVSLGLLEVGGFDTSKTKYILPGKSELGFLNIDTGNHHGFSVEGDFMKDELARITAWCDNHGKESKRLSSSAEFMYQALVELKFIKKNPVLDKIVEFNKKVESGDFDWQKEYWQSHKTLIGLNRFMNFKQVYDFFLSGRSFDDEVTDADIEKWSADEFLPPSFLKRKQEGKPIQTMKNYQKDQEENINQTKNILPELEKDGFFVKTDMGVILVSPENKLKGGYAAAYAAGADGYLAWSPEMNNFVLSMKEKELNVDFEEGVTVRKQIHIKPSWDGLRLTLSLKEILGKLGYHDTPSPKLKALFTMDEVERRGIFQVSLKQQGDSYISYLADVFSIFPKGWKPKIGQKNVAVRVGGIKKDKNGNDFYILNPVTENSK</sequence>
<evidence type="ECO:0000313" key="1">
    <source>
        <dbReference type="EMBL" id="OHA12655.1"/>
    </source>
</evidence>
<comment type="caution">
    <text evidence="1">The sequence shown here is derived from an EMBL/GenBank/DDBJ whole genome shotgun (WGS) entry which is preliminary data.</text>
</comment>
<dbReference type="EMBL" id="MHQY01000044">
    <property type="protein sequence ID" value="OHA12655.1"/>
    <property type="molecule type" value="Genomic_DNA"/>
</dbReference>
<name>A0A1G2LM16_9BACT</name>
<protein>
    <submittedName>
        <fullName evidence="1">Uncharacterized protein</fullName>
    </submittedName>
</protein>
<proteinExistence type="predicted"/>
<dbReference type="Proteomes" id="UP000177171">
    <property type="component" value="Unassembled WGS sequence"/>
</dbReference>
<evidence type="ECO:0000313" key="2">
    <source>
        <dbReference type="Proteomes" id="UP000177171"/>
    </source>
</evidence>
<dbReference type="AlphaFoldDB" id="A0A1G2LM16"/>
<reference evidence="1 2" key="1">
    <citation type="journal article" date="2016" name="Nat. Commun.">
        <title>Thousands of microbial genomes shed light on interconnected biogeochemical processes in an aquifer system.</title>
        <authorList>
            <person name="Anantharaman K."/>
            <person name="Brown C.T."/>
            <person name="Hug L.A."/>
            <person name="Sharon I."/>
            <person name="Castelle C.J."/>
            <person name="Probst A.J."/>
            <person name="Thomas B.C."/>
            <person name="Singh A."/>
            <person name="Wilkins M.J."/>
            <person name="Karaoz U."/>
            <person name="Brodie E.L."/>
            <person name="Williams K.H."/>
            <person name="Hubbard S.S."/>
            <person name="Banfield J.F."/>
        </authorList>
    </citation>
    <scope>NUCLEOTIDE SEQUENCE [LARGE SCALE GENOMIC DNA]</scope>
</reference>
<accession>A0A1G2LM16</accession>